<dbReference type="OrthoDB" id="3561125at2759"/>
<protein>
    <recommendedName>
        <fullName evidence="2">C2H2-type domain-containing protein</fullName>
    </recommendedName>
</protein>
<name>A0A0D2LRA1_HYPSF</name>
<keyword evidence="1" id="KW-0863">Zinc-finger</keyword>
<dbReference type="AlphaFoldDB" id="A0A0D2LRA1"/>
<evidence type="ECO:0000256" key="1">
    <source>
        <dbReference type="PROSITE-ProRule" id="PRU00042"/>
    </source>
</evidence>
<proteinExistence type="predicted"/>
<dbReference type="PROSITE" id="PS00028">
    <property type="entry name" value="ZINC_FINGER_C2H2_1"/>
    <property type="match status" value="1"/>
</dbReference>
<evidence type="ECO:0000259" key="2">
    <source>
        <dbReference type="PROSITE" id="PS50157"/>
    </source>
</evidence>
<dbReference type="PROSITE" id="PS50157">
    <property type="entry name" value="ZINC_FINGER_C2H2_2"/>
    <property type="match status" value="1"/>
</dbReference>
<keyword evidence="1" id="KW-0479">Metal-binding</keyword>
<accession>A0A0D2LRA1</accession>
<dbReference type="InterPro" id="IPR013087">
    <property type="entry name" value="Znf_C2H2_type"/>
</dbReference>
<reference evidence="4" key="1">
    <citation type="submission" date="2014-04" db="EMBL/GenBank/DDBJ databases">
        <title>Evolutionary Origins and Diversification of the Mycorrhizal Mutualists.</title>
        <authorList>
            <consortium name="DOE Joint Genome Institute"/>
            <consortium name="Mycorrhizal Genomics Consortium"/>
            <person name="Kohler A."/>
            <person name="Kuo A."/>
            <person name="Nagy L.G."/>
            <person name="Floudas D."/>
            <person name="Copeland A."/>
            <person name="Barry K.W."/>
            <person name="Cichocki N."/>
            <person name="Veneault-Fourrey C."/>
            <person name="LaButti K."/>
            <person name="Lindquist E.A."/>
            <person name="Lipzen A."/>
            <person name="Lundell T."/>
            <person name="Morin E."/>
            <person name="Murat C."/>
            <person name="Riley R."/>
            <person name="Ohm R."/>
            <person name="Sun H."/>
            <person name="Tunlid A."/>
            <person name="Henrissat B."/>
            <person name="Grigoriev I.V."/>
            <person name="Hibbett D.S."/>
            <person name="Martin F."/>
        </authorList>
    </citation>
    <scope>NUCLEOTIDE SEQUENCE [LARGE SCALE GENOMIC DNA]</scope>
    <source>
        <strain evidence="4">FD-334 SS-4</strain>
    </source>
</reference>
<dbReference type="GO" id="GO:0008270">
    <property type="term" value="F:zinc ion binding"/>
    <property type="evidence" value="ECO:0007669"/>
    <property type="project" value="UniProtKB-KW"/>
</dbReference>
<keyword evidence="1" id="KW-0862">Zinc</keyword>
<dbReference type="EMBL" id="KN817749">
    <property type="protein sequence ID" value="KJA13363.1"/>
    <property type="molecule type" value="Genomic_DNA"/>
</dbReference>
<feature type="domain" description="C2H2-type" evidence="2">
    <location>
        <begin position="179"/>
        <end position="209"/>
    </location>
</feature>
<dbReference type="SMART" id="SM00355">
    <property type="entry name" value="ZnF_C2H2"/>
    <property type="match status" value="2"/>
</dbReference>
<evidence type="ECO:0000313" key="3">
    <source>
        <dbReference type="EMBL" id="KJA13363.1"/>
    </source>
</evidence>
<gene>
    <name evidence="3" type="ORF">HYPSUDRAFT_567424</name>
</gene>
<sequence>MVLDPLLPRSPPHIGSLPNTSNEFFPYLSRDELLVILSGILANLDSDVQEAARVPFLYSSANDFPLETNNFDLLDLTGLADVNDSPNELYPGQFAQEPVPGGSDSTPHVYLTDGPTPTIAVNLAGTGGNILPTCNPQYPYDAFATLGAPPGTTSTIYNQPNVLAGHQPSVPLFKKSSSFPCPHESCGSKFTTNYRLKTHINARHTAPELQVFHRCEKCPYKTLYKSDLPRHRKTCARSAKLCLSRAN</sequence>
<evidence type="ECO:0000313" key="4">
    <source>
        <dbReference type="Proteomes" id="UP000054270"/>
    </source>
</evidence>
<dbReference type="Proteomes" id="UP000054270">
    <property type="component" value="Unassembled WGS sequence"/>
</dbReference>
<organism evidence="3 4">
    <name type="scientific">Hypholoma sublateritium (strain FD-334 SS-4)</name>
    <dbReference type="NCBI Taxonomy" id="945553"/>
    <lineage>
        <taxon>Eukaryota</taxon>
        <taxon>Fungi</taxon>
        <taxon>Dikarya</taxon>
        <taxon>Basidiomycota</taxon>
        <taxon>Agaricomycotina</taxon>
        <taxon>Agaricomycetes</taxon>
        <taxon>Agaricomycetidae</taxon>
        <taxon>Agaricales</taxon>
        <taxon>Agaricineae</taxon>
        <taxon>Strophariaceae</taxon>
        <taxon>Hypholoma</taxon>
    </lineage>
</organism>
<keyword evidence="4" id="KW-1185">Reference proteome</keyword>
<dbReference type="Gene3D" id="3.30.160.60">
    <property type="entry name" value="Classic Zinc Finger"/>
    <property type="match status" value="1"/>
</dbReference>